<reference evidence="8 9" key="1">
    <citation type="submission" date="2017-10" db="EMBL/GenBank/DDBJ databases">
        <title>Sequencing the genomes of 1000 actinobacteria strains.</title>
        <authorList>
            <person name="Klenk H.-P."/>
        </authorList>
    </citation>
    <scope>NUCLEOTIDE SEQUENCE [LARGE SCALE GENOMIC DNA]</scope>
    <source>
        <strain evidence="8 9">DSM 15597</strain>
    </source>
</reference>
<feature type="domain" description="RNA polymerase sigma-70 region 2" evidence="6">
    <location>
        <begin position="25"/>
        <end position="92"/>
    </location>
</feature>
<organism evidence="8 9">
    <name type="scientific">Propionicimonas paludicola</name>
    <dbReference type="NCBI Taxonomy" id="185243"/>
    <lineage>
        <taxon>Bacteria</taxon>
        <taxon>Bacillati</taxon>
        <taxon>Actinomycetota</taxon>
        <taxon>Actinomycetes</taxon>
        <taxon>Propionibacteriales</taxon>
        <taxon>Nocardioidaceae</taxon>
        <taxon>Propionicimonas</taxon>
    </lineage>
</organism>
<dbReference type="InterPro" id="IPR007627">
    <property type="entry name" value="RNA_pol_sigma70_r2"/>
</dbReference>
<keyword evidence="2" id="KW-0805">Transcription regulation</keyword>
<evidence type="ECO:0000259" key="7">
    <source>
        <dbReference type="Pfam" id="PF08281"/>
    </source>
</evidence>
<dbReference type="Gene3D" id="1.10.1740.10">
    <property type="match status" value="1"/>
</dbReference>
<dbReference type="CDD" id="cd06171">
    <property type="entry name" value="Sigma70_r4"/>
    <property type="match status" value="1"/>
</dbReference>
<gene>
    <name evidence="8" type="ORF">ATK74_2511</name>
</gene>
<proteinExistence type="inferred from homology"/>
<dbReference type="Pfam" id="PF04542">
    <property type="entry name" value="Sigma70_r2"/>
    <property type="match status" value="1"/>
</dbReference>
<evidence type="ECO:0000256" key="5">
    <source>
        <dbReference type="SAM" id="MobiDB-lite"/>
    </source>
</evidence>
<dbReference type="RefSeq" id="WP_098461322.1">
    <property type="nucleotide sequence ID" value="NZ_PDJC01000001.1"/>
</dbReference>
<keyword evidence="3" id="KW-0731">Sigma factor</keyword>
<protein>
    <submittedName>
        <fullName evidence="8">RNA polymerase sigma-70 factor (ECF subfamily)</fullName>
    </submittedName>
</protein>
<comment type="caution">
    <text evidence="8">The sequence shown here is derived from an EMBL/GenBank/DDBJ whole genome shotgun (WGS) entry which is preliminary data.</text>
</comment>
<evidence type="ECO:0000256" key="2">
    <source>
        <dbReference type="ARBA" id="ARBA00023015"/>
    </source>
</evidence>
<evidence type="ECO:0000313" key="9">
    <source>
        <dbReference type="Proteomes" id="UP000226079"/>
    </source>
</evidence>
<sequence length="195" mass="21330">MAIGGRFPQVLSAAAEGADWAWGELYRELAPGVLRFLAAHGAADPEDCLGEVFLQLVRQLPKFTGDEAAFRTWAFTIARSRLIDSWRREQRRPGRSSEDVTAAADKLRPEGATDSPSEQQAAVAEILAGLSPDQRAVLLLRYVHQFSIEETAQIVAKSEGAVRVLQHRALRSLRRTLGTQHPGQPAPWAPQSAAV</sequence>
<dbReference type="InterPro" id="IPR013249">
    <property type="entry name" value="RNA_pol_sigma70_r4_t2"/>
</dbReference>
<dbReference type="Gene3D" id="1.10.10.10">
    <property type="entry name" value="Winged helix-like DNA-binding domain superfamily/Winged helix DNA-binding domain"/>
    <property type="match status" value="1"/>
</dbReference>
<dbReference type="AlphaFoldDB" id="A0A2A9CU12"/>
<comment type="similarity">
    <text evidence="1">Belongs to the sigma-70 factor family. ECF subfamily.</text>
</comment>
<dbReference type="Proteomes" id="UP000226079">
    <property type="component" value="Unassembled WGS sequence"/>
</dbReference>
<keyword evidence="4" id="KW-0804">Transcription</keyword>
<dbReference type="OrthoDB" id="5501064at2"/>
<dbReference type="InterPro" id="IPR039425">
    <property type="entry name" value="RNA_pol_sigma-70-like"/>
</dbReference>
<evidence type="ECO:0000259" key="6">
    <source>
        <dbReference type="Pfam" id="PF04542"/>
    </source>
</evidence>
<evidence type="ECO:0000256" key="4">
    <source>
        <dbReference type="ARBA" id="ARBA00023163"/>
    </source>
</evidence>
<dbReference type="InterPro" id="IPR013324">
    <property type="entry name" value="RNA_pol_sigma_r3/r4-like"/>
</dbReference>
<feature type="domain" description="RNA polymerase sigma factor 70 region 4 type 2" evidence="7">
    <location>
        <begin position="122"/>
        <end position="173"/>
    </location>
</feature>
<dbReference type="PANTHER" id="PTHR43133:SF57">
    <property type="entry name" value="RNA POLYMERASE SIGMA-70 FACTOR"/>
    <property type="match status" value="1"/>
</dbReference>
<dbReference type="GO" id="GO:0003677">
    <property type="term" value="F:DNA binding"/>
    <property type="evidence" value="ECO:0007669"/>
    <property type="project" value="InterPro"/>
</dbReference>
<name>A0A2A9CU12_9ACTN</name>
<dbReference type="SUPFAM" id="SSF88659">
    <property type="entry name" value="Sigma3 and sigma4 domains of RNA polymerase sigma factors"/>
    <property type="match status" value="1"/>
</dbReference>
<dbReference type="GO" id="GO:0016987">
    <property type="term" value="F:sigma factor activity"/>
    <property type="evidence" value="ECO:0007669"/>
    <property type="project" value="UniProtKB-KW"/>
</dbReference>
<evidence type="ECO:0000256" key="3">
    <source>
        <dbReference type="ARBA" id="ARBA00023082"/>
    </source>
</evidence>
<dbReference type="InterPro" id="IPR013325">
    <property type="entry name" value="RNA_pol_sigma_r2"/>
</dbReference>
<dbReference type="EMBL" id="PDJC01000001">
    <property type="protein sequence ID" value="PFG17933.1"/>
    <property type="molecule type" value="Genomic_DNA"/>
</dbReference>
<evidence type="ECO:0000313" key="8">
    <source>
        <dbReference type="EMBL" id="PFG17933.1"/>
    </source>
</evidence>
<dbReference type="GO" id="GO:0006352">
    <property type="term" value="P:DNA-templated transcription initiation"/>
    <property type="evidence" value="ECO:0007669"/>
    <property type="project" value="InterPro"/>
</dbReference>
<dbReference type="InterPro" id="IPR014284">
    <property type="entry name" value="RNA_pol_sigma-70_dom"/>
</dbReference>
<evidence type="ECO:0000256" key="1">
    <source>
        <dbReference type="ARBA" id="ARBA00010641"/>
    </source>
</evidence>
<feature type="compositionally biased region" description="Basic and acidic residues" evidence="5">
    <location>
        <begin position="88"/>
        <end position="98"/>
    </location>
</feature>
<feature type="region of interest" description="Disordered" evidence="5">
    <location>
        <begin position="176"/>
        <end position="195"/>
    </location>
</feature>
<accession>A0A2A9CU12</accession>
<dbReference type="NCBIfam" id="TIGR02937">
    <property type="entry name" value="sigma70-ECF"/>
    <property type="match status" value="1"/>
</dbReference>
<dbReference type="SUPFAM" id="SSF88946">
    <property type="entry name" value="Sigma2 domain of RNA polymerase sigma factors"/>
    <property type="match status" value="1"/>
</dbReference>
<feature type="region of interest" description="Disordered" evidence="5">
    <location>
        <begin position="88"/>
        <end position="119"/>
    </location>
</feature>
<keyword evidence="9" id="KW-1185">Reference proteome</keyword>
<dbReference type="PANTHER" id="PTHR43133">
    <property type="entry name" value="RNA POLYMERASE ECF-TYPE SIGMA FACTO"/>
    <property type="match status" value="1"/>
</dbReference>
<dbReference type="Pfam" id="PF08281">
    <property type="entry name" value="Sigma70_r4_2"/>
    <property type="match status" value="1"/>
</dbReference>
<dbReference type="InterPro" id="IPR036388">
    <property type="entry name" value="WH-like_DNA-bd_sf"/>
</dbReference>